<dbReference type="Pfam" id="PF04307">
    <property type="entry name" value="YdjM"/>
    <property type="match status" value="1"/>
</dbReference>
<proteinExistence type="predicted"/>
<feature type="transmembrane region" description="Helical" evidence="1">
    <location>
        <begin position="44"/>
        <end position="69"/>
    </location>
</feature>
<dbReference type="Proteomes" id="UP000077275">
    <property type="component" value="Unassembled WGS sequence"/>
</dbReference>
<feature type="transmembrane region" description="Helical" evidence="1">
    <location>
        <begin position="163"/>
        <end position="182"/>
    </location>
</feature>
<dbReference type="PATRIC" id="fig|47311.3.peg.1486"/>
<dbReference type="InterPro" id="IPR007404">
    <property type="entry name" value="YdjM-like"/>
</dbReference>
<name>A0A166DJD4_9EURY</name>
<keyword evidence="1" id="KW-0472">Membrane</keyword>
<keyword evidence="1" id="KW-0812">Transmembrane</keyword>
<protein>
    <submittedName>
        <fullName evidence="2">Inner membrane protein</fullName>
    </submittedName>
</protein>
<dbReference type="STRING" id="47311.MBCUT_13590"/>
<feature type="transmembrane region" description="Helical" evidence="1">
    <location>
        <begin position="104"/>
        <end position="124"/>
    </location>
</feature>
<feature type="transmembrane region" description="Helical" evidence="1">
    <location>
        <begin position="130"/>
        <end position="151"/>
    </location>
</feature>
<comment type="caution">
    <text evidence="2">The sequence shown here is derived from an EMBL/GenBank/DDBJ whole genome shotgun (WGS) entry which is preliminary data.</text>
</comment>
<reference evidence="2 3" key="1">
    <citation type="submission" date="2016-04" db="EMBL/GenBank/DDBJ databases">
        <title>Genome sequence of Methanobrevibacter cuticularis DSM 11139.</title>
        <authorList>
            <person name="Poehlein A."/>
            <person name="Seedorf H."/>
            <person name="Daniel R."/>
        </authorList>
    </citation>
    <scope>NUCLEOTIDE SEQUENCE [LARGE SCALE GENOMIC DNA]</scope>
    <source>
        <strain evidence="2 3">DSM 11139</strain>
    </source>
</reference>
<gene>
    <name evidence="2" type="ORF">MBCUT_13590</name>
</gene>
<keyword evidence="1" id="KW-1133">Transmembrane helix</keyword>
<sequence length="188" mass="21194">MIIVGLLIFIALYLFNLAYILGIMICILAIILYFSNHRGFTHSLVGISILSGLIFLIIILGSSIVTSSINLIPISQMANNKELSIIIITIFMVFLFLNRRLLAAFLILFLSGIVFFPIVNISWYSVLFPLLLGFISHLILDSFTPSGIELFRPFSSKKVHKKFGIAMMILFGLLAIFNWVNILRFGLF</sequence>
<feature type="transmembrane region" description="Helical" evidence="1">
    <location>
        <begin position="81"/>
        <end position="97"/>
    </location>
</feature>
<dbReference type="EMBL" id="LWMW01000111">
    <property type="protein sequence ID" value="KZX15661.1"/>
    <property type="molecule type" value="Genomic_DNA"/>
</dbReference>
<evidence type="ECO:0000313" key="2">
    <source>
        <dbReference type="EMBL" id="KZX15661.1"/>
    </source>
</evidence>
<organism evidence="2 3">
    <name type="scientific">Methanobrevibacter cuticularis</name>
    <dbReference type="NCBI Taxonomy" id="47311"/>
    <lineage>
        <taxon>Archaea</taxon>
        <taxon>Methanobacteriati</taxon>
        <taxon>Methanobacteriota</taxon>
        <taxon>Methanomada group</taxon>
        <taxon>Methanobacteria</taxon>
        <taxon>Methanobacteriales</taxon>
        <taxon>Methanobacteriaceae</taxon>
        <taxon>Methanobrevibacter</taxon>
    </lineage>
</organism>
<accession>A0A166DJD4</accession>
<evidence type="ECO:0000313" key="3">
    <source>
        <dbReference type="Proteomes" id="UP000077275"/>
    </source>
</evidence>
<evidence type="ECO:0000256" key="1">
    <source>
        <dbReference type="SAM" id="Phobius"/>
    </source>
</evidence>
<feature type="transmembrane region" description="Helical" evidence="1">
    <location>
        <begin position="6"/>
        <end position="32"/>
    </location>
</feature>
<keyword evidence="3" id="KW-1185">Reference proteome</keyword>
<dbReference type="AlphaFoldDB" id="A0A166DJD4"/>